<dbReference type="InterPro" id="IPR029787">
    <property type="entry name" value="Nucleotide_cyclase"/>
</dbReference>
<feature type="domain" description="PAC" evidence="3">
    <location>
        <begin position="251"/>
        <end position="303"/>
    </location>
</feature>
<dbReference type="RefSeq" id="WP_066610205.1">
    <property type="nucleotide sequence ID" value="NZ_LQQU01000008.1"/>
</dbReference>
<comment type="caution">
    <text evidence="5">The sequence shown here is derived from an EMBL/GenBank/DDBJ whole genome shotgun (WGS) entry which is preliminary data.</text>
</comment>
<dbReference type="OrthoDB" id="5571399at2"/>
<dbReference type="CDD" id="cd01949">
    <property type="entry name" value="GGDEF"/>
    <property type="match status" value="1"/>
</dbReference>
<dbReference type="InterPro" id="IPR000160">
    <property type="entry name" value="GGDEF_dom"/>
</dbReference>
<dbReference type="InterPro" id="IPR043128">
    <property type="entry name" value="Rev_trsase/Diguanyl_cyclase"/>
</dbReference>
<dbReference type="NCBIfam" id="TIGR00229">
    <property type="entry name" value="sensory_box"/>
    <property type="match status" value="3"/>
</dbReference>
<dbReference type="SMART" id="SM00086">
    <property type="entry name" value="PAC"/>
    <property type="match status" value="2"/>
</dbReference>
<dbReference type="InterPro" id="IPR000014">
    <property type="entry name" value="PAS"/>
</dbReference>
<dbReference type="AlphaFoldDB" id="A0A165FVG1"/>
<dbReference type="InterPro" id="IPR013656">
    <property type="entry name" value="PAS_4"/>
</dbReference>
<feature type="domain" description="GGDEF" evidence="4">
    <location>
        <begin position="627"/>
        <end position="762"/>
    </location>
</feature>
<keyword evidence="1" id="KW-0175">Coiled coil</keyword>
<gene>
    <name evidence="5" type="ORF">AVW16_06500</name>
</gene>
<dbReference type="Pfam" id="PF00990">
    <property type="entry name" value="GGDEF"/>
    <property type="match status" value="1"/>
</dbReference>
<dbReference type="EMBL" id="LQQU01000008">
    <property type="protein sequence ID" value="KZE34319.1"/>
    <property type="molecule type" value="Genomic_DNA"/>
</dbReference>
<proteinExistence type="predicted"/>
<evidence type="ECO:0008006" key="7">
    <source>
        <dbReference type="Google" id="ProtNLM"/>
    </source>
</evidence>
<dbReference type="Proteomes" id="UP000076625">
    <property type="component" value="Unassembled WGS sequence"/>
</dbReference>
<dbReference type="FunFam" id="3.30.70.270:FF:000001">
    <property type="entry name" value="Diguanylate cyclase domain protein"/>
    <property type="match status" value="1"/>
</dbReference>
<dbReference type="Pfam" id="PF00989">
    <property type="entry name" value="PAS"/>
    <property type="match status" value="1"/>
</dbReference>
<dbReference type="PROSITE" id="PS50113">
    <property type="entry name" value="PAC"/>
    <property type="match status" value="2"/>
</dbReference>
<dbReference type="STRING" id="1452487.AVW16_06500"/>
<dbReference type="InterPro" id="IPR029016">
    <property type="entry name" value="GAF-like_dom_sf"/>
</dbReference>
<feature type="domain" description="PAC" evidence="3">
    <location>
        <begin position="421"/>
        <end position="471"/>
    </location>
</feature>
<evidence type="ECO:0000259" key="2">
    <source>
        <dbReference type="PROSITE" id="PS50112"/>
    </source>
</evidence>
<evidence type="ECO:0000313" key="5">
    <source>
        <dbReference type="EMBL" id="KZE34319.1"/>
    </source>
</evidence>
<dbReference type="PANTHER" id="PTHR44757">
    <property type="entry name" value="DIGUANYLATE CYCLASE DGCP"/>
    <property type="match status" value="1"/>
</dbReference>
<dbReference type="SMART" id="SM00267">
    <property type="entry name" value="GGDEF"/>
    <property type="match status" value="1"/>
</dbReference>
<dbReference type="Gene3D" id="3.30.450.20">
    <property type="entry name" value="PAS domain"/>
    <property type="match status" value="3"/>
</dbReference>
<dbReference type="PANTHER" id="PTHR44757:SF2">
    <property type="entry name" value="BIOFILM ARCHITECTURE MAINTENANCE PROTEIN MBAA"/>
    <property type="match status" value="1"/>
</dbReference>
<dbReference type="Pfam" id="PF01590">
    <property type="entry name" value="GAF"/>
    <property type="match status" value="1"/>
</dbReference>
<sequence>MQAPPLPPDETQRLAALHALDILDTAADATLDRVTRTAARLFRVPVALVSLIDAERQWFKSRVGLDVAETPRELSFCGHAILADATLVVEDAAADPRFCGNPLVDGGPRIAFYAGHPLHSRDGHRLGTLCLIDHVPRRFDEDDVAALVDLAKLAERHLHGLHARDQARAMHHTLTRTEALFESTFSQAAVGMAITSLDGRWLRVNERLSEITGYPRDALLARRFHDITHPDDLADDLGQLERLIAGALPHYALEKRYLRADGGTIWVALSVSLVRDDDGAPLYLVAAVEDIDARKRMEAELQRAHRELEARVAERTADLASANRELSREIHERERYQRWLAEEEARFRTILANATDAFVAVDEAGTIVEWNRSAERIFGWTRDEAVGLALTDTIVPDAMRAAHHAGFTRFCATGEGHLLDRRIELPARRRDGSVFPTELTLSANHLGGRRIVSAFLHDISERKAAETALRDSRERLRLITDHMPALIAYVDKGLRYRFNNRAYQHWFGVSPESLAGTEFRALLGEAAFARTHDAIARLSRGEPVHFEEVIDCRLGRLDVHTTLVPNRTAAGDFDGFYVLALDITERKRLMARLEAEASLDALTGLPNRRAFMRHLGRAIALARRARRGLALLFIDLDGFKRLNDDHGHDFGDAVLRRLAALLAGTLRQTDVVARLAGDEFTVILEQLEAPAITAPAVADKLLAALAQVDEIDGRPVRLSASIGVALYPHTAQASPEALLAAADRAMYRAKQSGKNRYALCSADG</sequence>
<reference evidence="6" key="1">
    <citation type="submission" date="2016-01" db="EMBL/GenBank/DDBJ databases">
        <title>Draft genome of Chromobacterium sp. F49.</title>
        <authorList>
            <person name="Hong K.W."/>
        </authorList>
    </citation>
    <scope>NUCLEOTIDE SEQUENCE [LARGE SCALE GENOMIC DNA]</scope>
    <source>
        <strain evidence="6">CN10</strain>
    </source>
</reference>
<dbReference type="Pfam" id="PF08448">
    <property type="entry name" value="PAS_4"/>
    <property type="match status" value="1"/>
</dbReference>
<feature type="domain" description="PAS" evidence="2">
    <location>
        <begin position="177"/>
        <end position="247"/>
    </location>
</feature>
<evidence type="ECO:0000313" key="6">
    <source>
        <dbReference type="Proteomes" id="UP000076625"/>
    </source>
</evidence>
<feature type="domain" description="PAS" evidence="2">
    <location>
        <begin position="343"/>
        <end position="397"/>
    </location>
</feature>
<dbReference type="InterPro" id="IPR013767">
    <property type="entry name" value="PAS_fold"/>
</dbReference>
<evidence type="ECO:0000256" key="1">
    <source>
        <dbReference type="SAM" id="Coils"/>
    </source>
</evidence>
<dbReference type="Gene3D" id="3.30.450.40">
    <property type="match status" value="1"/>
</dbReference>
<dbReference type="SMART" id="SM00065">
    <property type="entry name" value="GAF"/>
    <property type="match status" value="1"/>
</dbReference>
<dbReference type="InterPro" id="IPR001610">
    <property type="entry name" value="PAC"/>
</dbReference>
<dbReference type="InterPro" id="IPR003018">
    <property type="entry name" value="GAF"/>
</dbReference>
<organism evidence="5 6">
    <name type="scientific">Crenobacter luteus</name>
    <dbReference type="NCBI Taxonomy" id="1452487"/>
    <lineage>
        <taxon>Bacteria</taxon>
        <taxon>Pseudomonadati</taxon>
        <taxon>Pseudomonadota</taxon>
        <taxon>Betaproteobacteria</taxon>
        <taxon>Neisseriales</taxon>
        <taxon>Neisseriaceae</taxon>
        <taxon>Crenobacter</taxon>
    </lineage>
</organism>
<dbReference type="SUPFAM" id="SSF55781">
    <property type="entry name" value="GAF domain-like"/>
    <property type="match status" value="1"/>
</dbReference>
<dbReference type="PROSITE" id="PS50112">
    <property type="entry name" value="PAS"/>
    <property type="match status" value="2"/>
</dbReference>
<name>A0A165FVG1_9NEIS</name>
<dbReference type="SUPFAM" id="SSF55785">
    <property type="entry name" value="PYP-like sensor domain (PAS domain)"/>
    <property type="match status" value="3"/>
</dbReference>
<protein>
    <recommendedName>
        <fullName evidence="7">Diguanylate cyclase</fullName>
    </recommendedName>
</protein>
<keyword evidence="6" id="KW-1185">Reference proteome</keyword>
<dbReference type="SUPFAM" id="SSF55073">
    <property type="entry name" value="Nucleotide cyclase"/>
    <property type="match status" value="1"/>
</dbReference>
<dbReference type="InterPro" id="IPR000700">
    <property type="entry name" value="PAS-assoc_C"/>
</dbReference>
<evidence type="ECO:0000259" key="4">
    <source>
        <dbReference type="PROSITE" id="PS50887"/>
    </source>
</evidence>
<dbReference type="PROSITE" id="PS50887">
    <property type="entry name" value="GGDEF"/>
    <property type="match status" value="1"/>
</dbReference>
<dbReference type="InterPro" id="IPR035965">
    <property type="entry name" value="PAS-like_dom_sf"/>
</dbReference>
<accession>A0A165FVG1</accession>
<dbReference type="GO" id="GO:0003824">
    <property type="term" value="F:catalytic activity"/>
    <property type="evidence" value="ECO:0007669"/>
    <property type="project" value="UniProtKB-ARBA"/>
</dbReference>
<dbReference type="Pfam" id="PF08447">
    <property type="entry name" value="PAS_3"/>
    <property type="match status" value="1"/>
</dbReference>
<dbReference type="GO" id="GO:0006355">
    <property type="term" value="P:regulation of DNA-templated transcription"/>
    <property type="evidence" value="ECO:0007669"/>
    <property type="project" value="InterPro"/>
</dbReference>
<dbReference type="InterPro" id="IPR013655">
    <property type="entry name" value="PAS_fold_3"/>
</dbReference>
<evidence type="ECO:0000259" key="3">
    <source>
        <dbReference type="PROSITE" id="PS50113"/>
    </source>
</evidence>
<feature type="coiled-coil region" evidence="1">
    <location>
        <begin position="291"/>
        <end position="325"/>
    </location>
</feature>
<dbReference type="NCBIfam" id="TIGR00254">
    <property type="entry name" value="GGDEF"/>
    <property type="match status" value="1"/>
</dbReference>
<dbReference type="InterPro" id="IPR052155">
    <property type="entry name" value="Biofilm_reg_signaling"/>
</dbReference>
<dbReference type="CDD" id="cd00130">
    <property type="entry name" value="PAS"/>
    <property type="match status" value="2"/>
</dbReference>
<dbReference type="SMART" id="SM00091">
    <property type="entry name" value="PAS"/>
    <property type="match status" value="3"/>
</dbReference>
<dbReference type="Gene3D" id="3.30.70.270">
    <property type="match status" value="1"/>
</dbReference>